<feature type="transmembrane region" description="Helical" evidence="1">
    <location>
        <begin position="55"/>
        <end position="78"/>
    </location>
</feature>
<accession>A4X2M9</accession>
<organism evidence="2 3">
    <name type="scientific">Salinispora tropica (strain ATCC BAA-916 / DSM 44818 / JCM 13857 / NBRC 105044 / CNB-440)</name>
    <dbReference type="NCBI Taxonomy" id="369723"/>
    <lineage>
        <taxon>Bacteria</taxon>
        <taxon>Bacillati</taxon>
        <taxon>Actinomycetota</taxon>
        <taxon>Actinomycetes</taxon>
        <taxon>Micromonosporales</taxon>
        <taxon>Micromonosporaceae</taxon>
        <taxon>Salinispora</taxon>
    </lineage>
</organism>
<reference evidence="3" key="1">
    <citation type="journal article" date="2007" name="Proc. Natl. Acad. Sci. U.S.A.">
        <title>Genome sequencing reveals complex secondary metabolome in the marine actinomycete Salinispora tropica.</title>
        <authorList>
            <person name="Udwary D.W."/>
            <person name="Zeigler L."/>
            <person name="Asolkar R.N."/>
            <person name="Singan V."/>
            <person name="Lapidus A."/>
            <person name="Fenical W."/>
            <person name="Jensen P.R."/>
            <person name="Moore B.S."/>
        </authorList>
    </citation>
    <scope>NUCLEOTIDE SEQUENCE [LARGE SCALE GENOMIC DNA]</scope>
    <source>
        <strain evidence="3">ATCC BAA-916 / DSM 44818 / CNB-440</strain>
    </source>
</reference>
<evidence type="ECO:0000313" key="2">
    <source>
        <dbReference type="EMBL" id="ABP53129.1"/>
    </source>
</evidence>
<gene>
    <name evidence="2" type="ordered locus">Strop_0652</name>
</gene>
<dbReference type="EMBL" id="CP000667">
    <property type="protein sequence ID" value="ABP53129.1"/>
    <property type="molecule type" value="Genomic_DNA"/>
</dbReference>
<dbReference type="KEGG" id="stp:Strop_0652"/>
<sequence length="110" mass="12290">MTRTRTWNLPVPVGVNLLLGIPAIVPLFLAWYIIVNGPLAALGWTQRNPNEDDGMLLWLVIAAPVFCLFGLIWGLANLRMRRRTATSASQYWIACVIASLAPYIVGFFLF</sequence>
<evidence type="ECO:0008006" key="4">
    <source>
        <dbReference type="Google" id="ProtNLM"/>
    </source>
</evidence>
<dbReference type="HOGENOM" id="CLU_2221826_0_0_11"/>
<keyword evidence="1" id="KW-0472">Membrane</keyword>
<keyword evidence="1" id="KW-1133">Transmembrane helix</keyword>
<evidence type="ECO:0000313" key="3">
    <source>
        <dbReference type="Proteomes" id="UP000000235"/>
    </source>
</evidence>
<evidence type="ECO:0000256" key="1">
    <source>
        <dbReference type="SAM" id="Phobius"/>
    </source>
</evidence>
<feature type="transmembrane region" description="Helical" evidence="1">
    <location>
        <begin position="90"/>
        <end position="109"/>
    </location>
</feature>
<keyword evidence="1" id="KW-0812">Transmembrane</keyword>
<dbReference type="STRING" id="369723.Strop_0652"/>
<name>A4X2M9_SALTO</name>
<dbReference type="Proteomes" id="UP000000235">
    <property type="component" value="Chromosome"/>
</dbReference>
<dbReference type="AlphaFoldDB" id="A4X2M9"/>
<feature type="transmembrane region" description="Helical" evidence="1">
    <location>
        <begin position="12"/>
        <end position="35"/>
    </location>
</feature>
<keyword evidence="3" id="KW-1185">Reference proteome</keyword>
<proteinExistence type="predicted"/>
<protein>
    <recommendedName>
        <fullName evidence="4">Integral membrane protein</fullName>
    </recommendedName>
</protein>
<dbReference type="eggNOG" id="ENOG5033YNY">
    <property type="taxonomic scope" value="Bacteria"/>
</dbReference>